<protein>
    <recommendedName>
        <fullName evidence="8">Fe2OG dioxygenase domain-containing protein</fullName>
    </recommendedName>
</protein>
<sequence>MAAQRLRDQVEAVGRLLEAVQGQPCFDTVAAAQERMLVQAFGSARLQPTQVTTLSSLVAAQPWSEVSKGRLLEKLGSIVASGSAVGLRMAQQDYECIFGYLTAGSWHQLARTDVPEEAKLNVLVDVAISLGLRNPTEGTYQMLTAMWRMAVDGAETAKNLARAAKYSYLQQTKRVFKRQDHPGFFKQVYGDELPAACPAPEAAIRSVQATYPCRNTKQQATGAQMMSASASQPDVLQMMQLMFDNLRRADVGAQTGPLNLKILGGTPAAASVAKKNVTPPKKEDVASVTEDILHGLVAKASAAAPATMADDAERSLQSLLSLGDPFAQFQDGAQESGGAGNESRMNPTSNSEPRMSPISDSESEGRSAADKGKGCKGGWRASGKGEPDSDGDAENPRRKQARMTFLWNTPQALKDEEDMAKQFAVPWAMRGPPPPSEGGPTMWRGNRWSEGERRWKKRGGTSREFFEEKYGYGGWGWQAGHVPKRPSDYKGMGGGKGASSRSGKGQEQSKGGAFSERSKGGKDGKGSKGSAPEGTRAPRAQAAWDPHDLEAASSSGSEWLWRGFCPRGDCKKAGSCIFSDPDRDIVKEKVANHLWCSTYHNEDNALEWEAALQEADNDAFIVYELGTQKSKKRPAPSVEPQPGRAVQQRSSGPVGQYKSKTVVTRDITVRKGELQQVMDCLDRSLTATEHAATIARSAAKAFEDSAAAISGAKKTLESICMRHVGMDEPAACLLQQMSAAAPPRVSAPPKRVEVKKQRSLFEFSVVASAARAGQLDDVKQEPPEEPEETPEGEPVTLAEELGMAPEDAAEVAAHGASRAGKAKRPPKKARVRAAKAVAGLAPEEDDWSWEWGPEPEHLDEGGDRGGAAAPAVEEKKGGKKRRASEGAEGWPADADGDGADADEAGTGGDDGAEGADYGVSGEDGEKAKKKKKGKNKGKRSKTAKKKRKKPAAPRSSEVPTEPAEVQPPCAAAPDQTAIDAVPRFDRNPVCTKCKKPVEPLAARIVGKKRNVWQCSTCSSRHTQLHRIFGGWPPQSFKSLSQEEKDTFWNDVKEANGKAEVEKIAVETFTRVYRESRASGRQGKYLPLSVYKKKGYSAKRIKRLCKDKKQDDVLGTLYCVNIDYKDDKSVEEEVRQSLTAAKERTASPQQHQGKNKGKGKGKEQLAPTSATKKMMSDAVKILAKVSPLAFKAKGLLNNPKASKLHKDHSKALAWHIKDLDALAAAAQDTLSKNAVLSIQLATVKEKADAAEKKCAQAETEVSAHEAKAAAKMECDREMSCSLELPLCDGGSFEWHIARPARLVQRLVEVSPALKRMFAAAPITPARPWNVILAHDEVTPGAVLRPHNRRKFVAFYISFLEFKHALRHDCCWFPLGVIRSAQVEKIRGGLSGTIKSLLRRLLLEDGNLVDGVALPLQGGPTMFFAKFAVHLGDEVALSRGLGVKGSAGIRPCLKCANVLKKGSGIAGAGAAPNRLVEITCRDRSAFICNSDEAVWGAHDELTHLQGTISKAAFVRHEKAHGINFNPDGLLADADLRGQVGPVSSLHFDWMHVYLCNGVASQEMFCFMSACQAIPALRDIYPKLERYCQADWSFPQQHRRKCRGAHVVFCKARENASKEHWRSSASELLCIYPLVRHFACIVILPNFDELRDEVASLCHCFAVIDKIQRAKAGDIDASALGAAVDRHADAHEKAYGADNWKPKFHLATHIPEQVEKFDVVLDCFVVERSHLLPKMILDNQDILKGFEKAAISRVLLARLQELESFDERPGLRGGDAELSPLLAEAVGGDVVLSSSAAFKGLLVWAGDVVRMQNNFLCVAALGQRGDDLFILGHECVVIEKRTPNASVLRKDGELLLAWWSGESVEMCHAWSELASGDILDGPLEQPSSTAGKLTSLIAARRAEAAQSRALAGDIGGEGLAPGSWSVVAHEAALERTPPNRFDLDIYAVQGRALAIDDPPARAVARHELPGVAGALVLTRGGMPGRSVPAQCLGRSLVLTDVLSPGECRRLLEASEAVGYRPDVPLSSALDERAQNVVILASEEQNRALFERVRSSLPAAAAGAALLGLNRRWRLYRYEEGSKYRKHLDGAWPASGTRALPGGAEEYVYDAHGGGARSHFTFIVYLNDDFEGGATTFFVPKGTQEGTLESRPVRPRTGSATVFPHGDCPQPLLHEGSPVEKGVKYLLRTDVVYGSATDPSSEKESGATLREA</sequence>
<evidence type="ECO:0000256" key="6">
    <source>
        <dbReference type="SAM" id="Coils"/>
    </source>
</evidence>
<feature type="region of interest" description="Disordered" evidence="7">
    <location>
        <begin position="772"/>
        <end position="976"/>
    </location>
</feature>
<evidence type="ECO:0000313" key="9">
    <source>
        <dbReference type="EMBL" id="CAK0834048.1"/>
    </source>
</evidence>
<dbReference type="PANTHER" id="PTHR10869">
    <property type="entry name" value="PROLYL 4-HYDROXYLASE ALPHA SUBUNIT"/>
    <property type="match status" value="1"/>
</dbReference>
<dbReference type="Pfam" id="PF13640">
    <property type="entry name" value="2OG-FeII_Oxy_3"/>
    <property type="match status" value="1"/>
</dbReference>
<feature type="region of interest" description="Disordered" evidence="7">
    <location>
        <begin position="1134"/>
        <end position="1169"/>
    </location>
</feature>
<evidence type="ECO:0000256" key="2">
    <source>
        <dbReference type="ARBA" id="ARBA00022723"/>
    </source>
</evidence>
<feature type="compositionally biased region" description="Polar residues" evidence="7">
    <location>
        <begin position="343"/>
        <end position="353"/>
    </location>
</feature>
<keyword evidence="2" id="KW-0479">Metal-binding</keyword>
<feature type="region of interest" description="Disordered" evidence="7">
    <location>
        <begin position="486"/>
        <end position="551"/>
    </location>
</feature>
<feature type="region of interest" description="Disordered" evidence="7">
    <location>
        <begin position="427"/>
        <end position="460"/>
    </location>
</feature>
<feature type="compositionally biased region" description="Basic and acidic residues" evidence="7">
    <location>
        <begin position="516"/>
        <end position="526"/>
    </location>
</feature>
<feature type="coiled-coil region" evidence="6">
    <location>
        <begin position="1232"/>
        <end position="1266"/>
    </location>
</feature>
<evidence type="ECO:0000256" key="1">
    <source>
        <dbReference type="ARBA" id="ARBA00001961"/>
    </source>
</evidence>
<feature type="region of interest" description="Disordered" evidence="7">
    <location>
        <begin position="328"/>
        <end position="403"/>
    </location>
</feature>
<dbReference type="EMBL" id="CAUYUJ010012492">
    <property type="protein sequence ID" value="CAK0834048.1"/>
    <property type="molecule type" value="Genomic_DNA"/>
</dbReference>
<evidence type="ECO:0000259" key="8">
    <source>
        <dbReference type="PROSITE" id="PS51471"/>
    </source>
</evidence>
<keyword evidence="6" id="KW-0175">Coiled coil</keyword>
<proteinExistence type="predicted"/>
<evidence type="ECO:0000256" key="3">
    <source>
        <dbReference type="ARBA" id="ARBA00022964"/>
    </source>
</evidence>
<feature type="compositionally biased region" description="Polar residues" evidence="7">
    <location>
        <begin position="647"/>
        <end position="657"/>
    </location>
</feature>
<dbReference type="PANTHER" id="PTHR10869:SF247">
    <property type="entry name" value="FE2OG DIOXYGENASE DOMAIN-CONTAINING PROTEIN"/>
    <property type="match status" value="1"/>
</dbReference>
<reference evidence="9" key="1">
    <citation type="submission" date="2023-10" db="EMBL/GenBank/DDBJ databases">
        <authorList>
            <person name="Chen Y."/>
            <person name="Shah S."/>
            <person name="Dougan E. K."/>
            <person name="Thang M."/>
            <person name="Chan C."/>
        </authorList>
    </citation>
    <scope>NUCLEOTIDE SEQUENCE [LARGE SCALE GENOMIC DNA]</scope>
</reference>
<dbReference type="InterPro" id="IPR045054">
    <property type="entry name" value="P4HA-like"/>
</dbReference>
<dbReference type="InterPro" id="IPR006620">
    <property type="entry name" value="Pro_4_hyd_alph"/>
</dbReference>
<dbReference type="SMART" id="SM00702">
    <property type="entry name" value="P4Hc"/>
    <property type="match status" value="1"/>
</dbReference>
<feature type="compositionally biased region" description="Basic residues" evidence="7">
    <location>
        <begin position="927"/>
        <end position="951"/>
    </location>
</feature>
<keyword evidence="5" id="KW-0408">Iron</keyword>
<name>A0ABN9SQ76_9DINO</name>
<comment type="caution">
    <text evidence="9">The sequence shown here is derived from an EMBL/GenBank/DDBJ whole genome shotgun (WGS) entry which is preliminary data.</text>
</comment>
<dbReference type="InterPro" id="IPR005123">
    <property type="entry name" value="Oxoglu/Fe-dep_dioxygenase_dom"/>
</dbReference>
<feature type="compositionally biased region" description="Acidic residues" evidence="7">
    <location>
        <begin position="894"/>
        <end position="903"/>
    </location>
</feature>
<feature type="compositionally biased region" description="Basic and acidic residues" evidence="7">
    <location>
        <begin position="1134"/>
        <end position="1144"/>
    </location>
</feature>
<dbReference type="Gene3D" id="2.60.120.620">
    <property type="entry name" value="q2cbj1_9rhob like domain"/>
    <property type="match status" value="1"/>
</dbReference>
<feature type="domain" description="Fe2OG dioxygenase" evidence="8">
    <location>
        <begin position="2064"/>
        <end position="2189"/>
    </location>
</feature>
<feature type="compositionally biased region" description="Basic residues" evidence="7">
    <location>
        <begin position="820"/>
        <end position="833"/>
    </location>
</feature>
<comment type="cofactor">
    <cofactor evidence="1">
        <name>L-ascorbate</name>
        <dbReference type="ChEBI" id="CHEBI:38290"/>
    </cofactor>
</comment>
<evidence type="ECO:0000256" key="4">
    <source>
        <dbReference type="ARBA" id="ARBA00023002"/>
    </source>
</evidence>
<dbReference type="PROSITE" id="PS51471">
    <property type="entry name" value="FE2OG_OXY"/>
    <property type="match status" value="1"/>
</dbReference>
<keyword evidence="3" id="KW-0223">Dioxygenase</keyword>
<dbReference type="Proteomes" id="UP001189429">
    <property type="component" value="Unassembled WGS sequence"/>
</dbReference>
<dbReference type="InterPro" id="IPR044862">
    <property type="entry name" value="Pro_4_hyd_alph_FE2OG_OXY"/>
</dbReference>
<keyword evidence="4" id="KW-0560">Oxidoreductase</keyword>
<gene>
    <name evidence="9" type="ORF">PCOR1329_LOCUS31571</name>
</gene>
<keyword evidence="10" id="KW-1185">Reference proteome</keyword>
<feature type="compositionally biased region" description="Basic and acidic residues" evidence="7">
    <location>
        <begin position="854"/>
        <end position="863"/>
    </location>
</feature>
<accession>A0ABN9SQ76</accession>
<evidence type="ECO:0000256" key="5">
    <source>
        <dbReference type="ARBA" id="ARBA00023004"/>
    </source>
</evidence>
<feature type="compositionally biased region" description="Basic and acidic residues" evidence="7">
    <location>
        <begin position="363"/>
        <end position="373"/>
    </location>
</feature>
<organism evidence="9 10">
    <name type="scientific">Prorocentrum cordatum</name>
    <dbReference type="NCBI Taxonomy" id="2364126"/>
    <lineage>
        <taxon>Eukaryota</taxon>
        <taxon>Sar</taxon>
        <taxon>Alveolata</taxon>
        <taxon>Dinophyceae</taxon>
        <taxon>Prorocentrales</taxon>
        <taxon>Prorocentraceae</taxon>
        <taxon>Prorocentrum</taxon>
    </lineage>
</organism>
<evidence type="ECO:0000256" key="7">
    <source>
        <dbReference type="SAM" id="MobiDB-lite"/>
    </source>
</evidence>
<feature type="region of interest" description="Disordered" evidence="7">
    <location>
        <begin position="631"/>
        <end position="657"/>
    </location>
</feature>
<evidence type="ECO:0000313" key="10">
    <source>
        <dbReference type="Proteomes" id="UP001189429"/>
    </source>
</evidence>